<sequence>EDAPKLPSYQTGEEVYWNNGEDVQYAYSKLTPDELLLEEDSKTFLNSGLTNNAQITEETQDLLIYVNRRIPSALNFKLTTNPQRGQDQYPHYPTQKPELHRFWVERGLTTSLSSKIRASGILEYLEQYLAQYPESASVGNPQTKH</sequence>
<gene>
    <name evidence="1" type="ORF">GMARGA_LOCUS36504</name>
</gene>
<proteinExistence type="predicted"/>
<accession>A0ABN7WXU5</accession>
<dbReference type="EMBL" id="CAJVQB010072185">
    <property type="protein sequence ID" value="CAG8843362.1"/>
    <property type="molecule type" value="Genomic_DNA"/>
</dbReference>
<organism evidence="1 2">
    <name type="scientific">Gigaspora margarita</name>
    <dbReference type="NCBI Taxonomy" id="4874"/>
    <lineage>
        <taxon>Eukaryota</taxon>
        <taxon>Fungi</taxon>
        <taxon>Fungi incertae sedis</taxon>
        <taxon>Mucoromycota</taxon>
        <taxon>Glomeromycotina</taxon>
        <taxon>Glomeromycetes</taxon>
        <taxon>Diversisporales</taxon>
        <taxon>Gigasporaceae</taxon>
        <taxon>Gigaspora</taxon>
    </lineage>
</organism>
<name>A0ABN7WXU5_GIGMA</name>
<evidence type="ECO:0000313" key="2">
    <source>
        <dbReference type="Proteomes" id="UP000789901"/>
    </source>
</evidence>
<feature type="non-terminal residue" evidence="1">
    <location>
        <position position="145"/>
    </location>
</feature>
<comment type="caution">
    <text evidence="1">The sequence shown here is derived from an EMBL/GenBank/DDBJ whole genome shotgun (WGS) entry which is preliminary data.</text>
</comment>
<protein>
    <submittedName>
        <fullName evidence="1">24923_t:CDS:1</fullName>
    </submittedName>
</protein>
<keyword evidence="2" id="KW-1185">Reference proteome</keyword>
<dbReference type="Proteomes" id="UP000789901">
    <property type="component" value="Unassembled WGS sequence"/>
</dbReference>
<evidence type="ECO:0000313" key="1">
    <source>
        <dbReference type="EMBL" id="CAG8843362.1"/>
    </source>
</evidence>
<reference evidence="1 2" key="1">
    <citation type="submission" date="2021-06" db="EMBL/GenBank/DDBJ databases">
        <authorList>
            <person name="Kallberg Y."/>
            <person name="Tangrot J."/>
            <person name="Rosling A."/>
        </authorList>
    </citation>
    <scope>NUCLEOTIDE SEQUENCE [LARGE SCALE GENOMIC DNA]</scope>
    <source>
        <strain evidence="1 2">120-4 pot B 10/14</strain>
    </source>
</reference>
<feature type="non-terminal residue" evidence="1">
    <location>
        <position position="1"/>
    </location>
</feature>